<organism evidence="2">
    <name type="scientific">marine sediment metagenome</name>
    <dbReference type="NCBI Taxonomy" id="412755"/>
    <lineage>
        <taxon>unclassified sequences</taxon>
        <taxon>metagenomes</taxon>
        <taxon>ecological metagenomes</taxon>
    </lineage>
</organism>
<feature type="domain" description="Glycosyl transferase family 28 C-terminal" evidence="1">
    <location>
        <begin position="136"/>
        <end position="277"/>
    </location>
</feature>
<evidence type="ECO:0000313" key="2">
    <source>
        <dbReference type="EMBL" id="GAG99641.1"/>
    </source>
</evidence>
<dbReference type="SUPFAM" id="SSF53756">
    <property type="entry name" value="UDP-Glycosyltransferase/glycogen phosphorylase"/>
    <property type="match status" value="1"/>
</dbReference>
<dbReference type="EMBL" id="BART01024024">
    <property type="protein sequence ID" value="GAG99641.1"/>
    <property type="molecule type" value="Genomic_DNA"/>
</dbReference>
<proteinExistence type="predicted"/>
<dbReference type="Pfam" id="PF04101">
    <property type="entry name" value="Glyco_tran_28_C"/>
    <property type="match status" value="1"/>
</dbReference>
<name>X1DTA7_9ZZZZ</name>
<feature type="non-terminal residue" evidence="2">
    <location>
        <position position="285"/>
    </location>
</feature>
<dbReference type="GO" id="GO:0016758">
    <property type="term" value="F:hexosyltransferase activity"/>
    <property type="evidence" value="ECO:0007669"/>
    <property type="project" value="InterPro"/>
</dbReference>
<accession>X1DTA7</accession>
<feature type="non-terminal residue" evidence="2">
    <location>
        <position position="1"/>
    </location>
</feature>
<dbReference type="Gene3D" id="3.40.50.2000">
    <property type="entry name" value="Glycogen Phosphorylase B"/>
    <property type="match status" value="1"/>
</dbReference>
<sequence length="285" mass="33647">AKLIMKWRNDEITREMSFNQELKKWEEFKNEYYNNYFNNIPLFITLNGIKIAFVSYIKKTEEIYIIGINLDPNYREHYCDMLLDQNIYEINPYENLLLKKKSKILLGPKYVLLDPNYTKISPNKKISCLSKINICFGGSDPVNLTSKIIDIIKTINYINFDIIVGPYYQHYKELHEKTKEFLNIRLFKNPENMEKLLNESQLAIGSTGISSYERCYLGIPTIVITISENQINVAKNLEKKGVIDYLDHYDNFDENKLTILIEKYYNNEKLNKKREKCLKLIDGKG</sequence>
<gene>
    <name evidence="2" type="ORF">S01H4_43527</name>
</gene>
<comment type="caution">
    <text evidence="2">The sequence shown here is derived from an EMBL/GenBank/DDBJ whole genome shotgun (WGS) entry which is preliminary data.</text>
</comment>
<reference evidence="2" key="1">
    <citation type="journal article" date="2014" name="Front. Microbiol.">
        <title>High frequency of phylogenetically diverse reductive dehalogenase-homologous genes in deep subseafloor sedimentary metagenomes.</title>
        <authorList>
            <person name="Kawai M."/>
            <person name="Futagami T."/>
            <person name="Toyoda A."/>
            <person name="Takaki Y."/>
            <person name="Nishi S."/>
            <person name="Hori S."/>
            <person name="Arai W."/>
            <person name="Tsubouchi T."/>
            <person name="Morono Y."/>
            <person name="Uchiyama I."/>
            <person name="Ito T."/>
            <person name="Fujiyama A."/>
            <person name="Inagaki F."/>
            <person name="Takami H."/>
        </authorList>
    </citation>
    <scope>NUCLEOTIDE SEQUENCE</scope>
    <source>
        <strain evidence="2">Expedition CK06-06</strain>
    </source>
</reference>
<dbReference type="AlphaFoldDB" id="X1DTA7"/>
<dbReference type="InterPro" id="IPR007235">
    <property type="entry name" value="Glyco_trans_28_C"/>
</dbReference>
<protein>
    <recommendedName>
        <fullName evidence="1">Glycosyl transferase family 28 C-terminal domain-containing protein</fullName>
    </recommendedName>
</protein>
<evidence type="ECO:0000259" key="1">
    <source>
        <dbReference type="Pfam" id="PF04101"/>
    </source>
</evidence>
<dbReference type="Gene3D" id="3.40.50.11190">
    <property type="match status" value="1"/>
</dbReference>